<proteinExistence type="predicted"/>
<dbReference type="PANTHER" id="PTHR43139:SF52">
    <property type="entry name" value="SI:DKEY-122A22.2"/>
    <property type="match status" value="1"/>
</dbReference>
<evidence type="ECO:0000313" key="3">
    <source>
        <dbReference type="Proteomes" id="UP000094600"/>
    </source>
</evidence>
<dbReference type="Pfam" id="PF12697">
    <property type="entry name" value="Abhydrolase_6"/>
    <property type="match status" value="1"/>
</dbReference>
<protein>
    <recommendedName>
        <fullName evidence="1">AB hydrolase-1 domain-containing protein</fullName>
    </recommendedName>
</protein>
<sequence>MNKVKVGDAQVSYCIDGKGPGLVLVHGTGGDSETNWGHLMPALTNDWTVVRPDYSGSGITSDEGKQLEVKEIAAQVVAAAEAARVVPFDLVGFSLGSAVVIAIAADYPHLVRRIVLLGAFLSSRDIRQKTQFELWRDLIRTDRAALSRLILLTGFSPDFISKQGHDGVSVIINSFVSEINWEGMARQVELDLSIDVSEAARRIEKPTLVIGCSHDHIVPSSQAKSVVRIIRGAQYTELHTGHLAHIENPEEFILLLRSFLLSEDVP</sequence>
<dbReference type="SUPFAM" id="SSF53474">
    <property type="entry name" value="alpha/beta-Hydrolases"/>
    <property type="match status" value="1"/>
</dbReference>
<dbReference type="PANTHER" id="PTHR43139">
    <property type="entry name" value="SI:DKEY-122A22.2"/>
    <property type="match status" value="1"/>
</dbReference>
<organism evidence="2 3">
    <name type="scientific">Xenorhabdus hominickii</name>
    <dbReference type="NCBI Taxonomy" id="351679"/>
    <lineage>
        <taxon>Bacteria</taxon>
        <taxon>Pseudomonadati</taxon>
        <taxon>Pseudomonadota</taxon>
        <taxon>Gammaproteobacteria</taxon>
        <taxon>Enterobacterales</taxon>
        <taxon>Morganellaceae</taxon>
        <taxon>Xenorhabdus</taxon>
    </lineage>
</organism>
<evidence type="ECO:0000259" key="1">
    <source>
        <dbReference type="Pfam" id="PF12697"/>
    </source>
</evidence>
<dbReference type="InterPro" id="IPR029058">
    <property type="entry name" value="AB_hydrolase_fold"/>
</dbReference>
<evidence type="ECO:0000313" key="2">
    <source>
        <dbReference type="EMBL" id="AOM41426.1"/>
    </source>
</evidence>
<dbReference type="Gene3D" id="3.40.50.1820">
    <property type="entry name" value="alpha/beta hydrolase"/>
    <property type="match status" value="1"/>
</dbReference>
<dbReference type="InterPro" id="IPR000073">
    <property type="entry name" value="AB_hydrolase_1"/>
</dbReference>
<accession>A0ABM6DU02</accession>
<dbReference type="EMBL" id="CP016176">
    <property type="protein sequence ID" value="AOM41426.1"/>
    <property type="molecule type" value="Genomic_DNA"/>
</dbReference>
<gene>
    <name evidence="2" type="ORF">A9255_13045</name>
</gene>
<dbReference type="RefSeq" id="WP_069317104.1">
    <property type="nucleotide sequence ID" value="NZ_CAWNQJ010000001.1"/>
</dbReference>
<dbReference type="Proteomes" id="UP000094600">
    <property type="component" value="Chromosome"/>
</dbReference>
<feature type="domain" description="AB hydrolase-1" evidence="1">
    <location>
        <begin position="22"/>
        <end position="252"/>
    </location>
</feature>
<dbReference type="InterPro" id="IPR052370">
    <property type="entry name" value="Meta-cleavage_hydrolase"/>
</dbReference>
<dbReference type="PRINTS" id="PR00111">
    <property type="entry name" value="ABHYDROLASE"/>
</dbReference>
<keyword evidence="3" id="KW-1185">Reference proteome</keyword>
<reference evidence="2 3" key="1">
    <citation type="submission" date="2016-06" db="EMBL/GenBank/DDBJ databases">
        <title>Bacterial characters and pathogenicity of Xenorhabdus hominickii from an entomopathogenic nematode, Steinernema monticolum.</title>
        <authorList>
            <person name="Park Y."/>
            <person name="Kim Y."/>
        </authorList>
    </citation>
    <scope>NUCLEOTIDE SEQUENCE [LARGE SCALE GENOMIC DNA]</scope>
    <source>
        <strain evidence="2 3">ANU1</strain>
    </source>
</reference>
<name>A0ABM6DU02_XENHO</name>